<dbReference type="PANTHER" id="PTHR18964:SF149">
    <property type="entry name" value="BIFUNCTIONAL UDP-N-ACETYLGLUCOSAMINE 2-EPIMERASE_N-ACETYLMANNOSAMINE KINASE"/>
    <property type="match status" value="1"/>
</dbReference>
<dbReference type="InterPro" id="IPR036390">
    <property type="entry name" value="WH_DNA-bd_sf"/>
</dbReference>
<dbReference type="Gene3D" id="1.10.10.10">
    <property type="entry name" value="Winged helix-like DNA-binding domain superfamily/Winged helix DNA-binding domain"/>
    <property type="match status" value="1"/>
</dbReference>
<evidence type="ECO:0000313" key="2">
    <source>
        <dbReference type="EMBL" id="CAB4867246.1"/>
    </source>
</evidence>
<dbReference type="Pfam" id="PF00480">
    <property type="entry name" value="ROK"/>
    <property type="match status" value="1"/>
</dbReference>
<dbReference type="SUPFAM" id="SSF46785">
    <property type="entry name" value="Winged helix' DNA-binding domain"/>
    <property type="match status" value="1"/>
</dbReference>
<proteinExistence type="predicted"/>
<dbReference type="InterPro" id="IPR036388">
    <property type="entry name" value="WH-like_DNA-bd_sf"/>
</dbReference>
<protein>
    <submittedName>
        <fullName evidence="2">Unannotated protein</fullName>
    </submittedName>
</protein>
<dbReference type="EMBL" id="CAFBLH010000020">
    <property type="protein sequence ID" value="CAB4867246.1"/>
    <property type="molecule type" value="Genomic_DNA"/>
</dbReference>
<dbReference type="CDD" id="cd23763">
    <property type="entry name" value="ASKHA_ATPase_ROK"/>
    <property type="match status" value="1"/>
</dbReference>
<organism evidence="2">
    <name type="scientific">freshwater metagenome</name>
    <dbReference type="NCBI Taxonomy" id="449393"/>
    <lineage>
        <taxon>unclassified sequences</taxon>
        <taxon>metagenomes</taxon>
        <taxon>ecological metagenomes</taxon>
    </lineage>
</organism>
<dbReference type="PANTHER" id="PTHR18964">
    <property type="entry name" value="ROK (REPRESSOR, ORF, KINASE) FAMILY"/>
    <property type="match status" value="1"/>
</dbReference>
<accession>A0A6J7D9Q3</accession>
<feature type="domain" description="HTH iclR-type" evidence="1">
    <location>
        <begin position="21"/>
        <end position="60"/>
    </location>
</feature>
<reference evidence="2" key="1">
    <citation type="submission" date="2020-05" db="EMBL/GenBank/DDBJ databases">
        <authorList>
            <person name="Chiriac C."/>
            <person name="Salcher M."/>
            <person name="Ghai R."/>
            <person name="Kavagutti S V."/>
        </authorList>
    </citation>
    <scope>NUCLEOTIDE SEQUENCE</scope>
</reference>
<dbReference type="Gene3D" id="3.30.420.40">
    <property type="match status" value="2"/>
</dbReference>
<name>A0A6J7D9Q3_9ZZZZ</name>
<sequence>MKKVSTPAIPSLMREINERSVLDILRTEGTLHAAQVARLIGLSKPTTADILRTLSDHGLIHEYLPGADDPKRARSVYEAISDVKVCLGIDIGSRFIRTAVGDLNGEMRAQQSIAVRSLTLKDLVSAMHSAVEQSLKSAGFSLKDVVSIVVGTPGVINQETGVISIAGTISSLDGVNLSALIENEFGVKPNLENDINLVTVAEQSAGKGIGIENFAVLSVGSGLGSGLVLNGKLLRGHHGAAGEVFYVPFGDPTDTHRTETNPSGDAIAALARTLAKKYKKSTLSEPYSTVDILNAAKSGDVLAQEVVAIEAERIALYIASISAITDVELVVLAGGIGRQAEFFLKPIKKLVATAVPFPPRIEISTLGDTGILVGALSIATKNACDLVFERKNFAPPRSRAGSL</sequence>
<dbReference type="InterPro" id="IPR005471">
    <property type="entry name" value="Tscrpt_reg_IclR_N"/>
</dbReference>
<dbReference type="GO" id="GO:0006355">
    <property type="term" value="P:regulation of DNA-templated transcription"/>
    <property type="evidence" value="ECO:0007669"/>
    <property type="project" value="InterPro"/>
</dbReference>
<dbReference type="InterPro" id="IPR043129">
    <property type="entry name" value="ATPase_NBD"/>
</dbReference>
<evidence type="ECO:0000259" key="1">
    <source>
        <dbReference type="Pfam" id="PF09339"/>
    </source>
</evidence>
<gene>
    <name evidence="2" type="ORF">UFOPK3342_00768</name>
</gene>
<dbReference type="GO" id="GO:0003677">
    <property type="term" value="F:DNA binding"/>
    <property type="evidence" value="ECO:0007669"/>
    <property type="project" value="InterPro"/>
</dbReference>
<dbReference type="Pfam" id="PF09339">
    <property type="entry name" value="HTH_IclR"/>
    <property type="match status" value="1"/>
</dbReference>
<dbReference type="SUPFAM" id="SSF53067">
    <property type="entry name" value="Actin-like ATPase domain"/>
    <property type="match status" value="1"/>
</dbReference>
<dbReference type="AlphaFoldDB" id="A0A6J7D9Q3"/>
<dbReference type="InterPro" id="IPR000600">
    <property type="entry name" value="ROK"/>
</dbReference>